<evidence type="ECO:0000313" key="6">
    <source>
        <dbReference type="Proteomes" id="UP000291259"/>
    </source>
</evidence>
<organism evidence="5 6">
    <name type="scientific">Agromyces protaetiae</name>
    <dbReference type="NCBI Taxonomy" id="2509455"/>
    <lineage>
        <taxon>Bacteria</taxon>
        <taxon>Bacillati</taxon>
        <taxon>Actinomycetota</taxon>
        <taxon>Actinomycetes</taxon>
        <taxon>Micrococcales</taxon>
        <taxon>Microbacteriaceae</taxon>
        <taxon>Agromyces</taxon>
    </lineage>
</organism>
<feature type="transmembrane region" description="Helical" evidence="2">
    <location>
        <begin position="92"/>
        <end position="113"/>
    </location>
</feature>
<keyword evidence="6" id="KW-1185">Reference proteome</keyword>
<feature type="domain" description="DUF4232" evidence="4">
    <location>
        <begin position="293"/>
        <end position="422"/>
    </location>
</feature>
<evidence type="ECO:0000259" key="4">
    <source>
        <dbReference type="Pfam" id="PF14016"/>
    </source>
</evidence>
<accession>A0A4P6FC11</accession>
<proteinExistence type="predicted"/>
<dbReference type="Proteomes" id="UP000291259">
    <property type="component" value="Chromosome"/>
</dbReference>
<feature type="region of interest" description="Disordered" evidence="1">
    <location>
        <begin position="156"/>
        <end position="188"/>
    </location>
</feature>
<keyword evidence="2" id="KW-0472">Membrane</keyword>
<evidence type="ECO:0000256" key="2">
    <source>
        <dbReference type="SAM" id="Phobius"/>
    </source>
</evidence>
<dbReference type="EMBL" id="CP035491">
    <property type="protein sequence ID" value="QAY73384.1"/>
    <property type="molecule type" value="Genomic_DNA"/>
</dbReference>
<reference evidence="5 6" key="1">
    <citation type="submission" date="2019-01" db="EMBL/GenBank/DDBJ databases">
        <title>Genome sequencing of strain FW100M-8.</title>
        <authorList>
            <person name="Heo J."/>
            <person name="Kim S.-J."/>
            <person name="Kim J.-S."/>
            <person name="Hong S.-B."/>
            <person name="Kwon S.-W."/>
        </authorList>
    </citation>
    <scope>NUCLEOTIDE SEQUENCE [LARGE SCALE GENOMIC DNA]</scope>
    <source>
        <strain evidence="5 6">FW100M-8</strain>
    </source>
</reference>
<dbReference type="KEGG" id="agf:ET445_08530"/>
<gene>
    <name evidence="5" type="ORF">ET445_08530</name>
</gene>
<evidence type="ECO:0000256" key="3">
    <source>
        <dbReference type="SAM" id="SignalP"/>
    </source>
</evidence>
<name>A0A4P6FC11_9MICO</name>
<dbReference type="AlphaFoldDB" id="A0A4P6FC11"/>
<sequence length="432" mass="43928">MRPARLVVPAAVAAAAWFASGALAGAGMASGSPRFFAITRLVAPDVVPRGAEAPGVWGPVVIVASALAVGGLFALGALLLRAGRGVAGFGAAWIAAVLAGTVVAGLPTVAELVLSAVGVPSPLPSVDSASDGANWGLVWGWIPALLLAKLAENENEQEAEPVDHEVARTGGAPESSVGGPPPIPTGPTWPTVPTPTAIRTHPSARARSAASSRTTAMAWSSVAALTGVVAFAVTGPFAETARHDAITAQMEADARAAEEAALSDDPPLPTPPPDAVPIPEIAPGDWRIDPTWCTENQLSFTASHPDAATGHRGMRVTATNVSSAPCIVDGYPDVAFSDRATNGFEVRVLHGWGMLGEPDAGAVSIELAPGGLAEADVTWDAQPRTEREPAGFLHIAAYPGAVRQLVPIDSDIAGGEVEVTAWRLPLEAVAAE</sequence>
<dbReference type="RefSeq" id="WP_129190579.1">
    <property type="nucleotide sequence ID" value="NZ_CP035491.1"/>
</dbReference>
<evidence type="ECO:0000256" key="1">
    <source>
        <dbReference type="SAM" id="MobiDB-lite"/>
    </source>
</evidence>
<feature type="region of interest" description="Disordered" evidence="1">
    <location>
        <begin position="251"/>
        <end position="274"/>
    </location>
</feature>
<protein>
    <submittedName>
        <fullName evidence="5">DUF4232 domain-containing protein</fullName>
    </submittedName>
</protein>
<keyword evidence="2" id="KW-1133">Transmembrane helix</keyword>
<dbReference type="OrthoDB" id="5175658at2"/>
<dbReference type="Pfam" id="PF14016">
    <property type="entry name" value="DUF4232"/>
    <property type="match status" value="1"/>
</dbReference>
<feature type="transmembrane region" description="Helical" evidence="2">
    <location>
        <begin position="55"/>
        <end position="80"/>
    </location>
</feature>
<keyword evidence="3" id="KW-0732">Signal</keyword>
<evidence type="ECO:0000313" key="5">
    <source>
        <dbReference type="EMBL" id="QAY73384.1"/>
    </source>
</evidence>
<feature type="compositionally biased region" description="Pro residues" evidence="1">
    <location>
        <begin position="179"/>
        <end position="188"/>
    </location>
</feature>
<feature type="signal peptide" evidence="3">
    <location>
        <begin position="1"/>
        <end position="24"/>
    </location>
</feature>
<dbReference type="InterPro" id="IPR025326">
    <property type="entry name" value="DUF4232"/>
</dbReference>
<feature type="chain" id="PRO_5020871002" evidence="3">
    <location>
        <begin position="25"/>
        <end position="432"/>
    </location>
</feature>
<keyword evidence="2" id="KW-0812">Transmembrane</keyword>